<dbReference type="RefSeq" id="WP_024764839.1">
    <property type="nucleotide sequence ID" value="NZ_CP049142.1"/>
</dbReference>
<reference evidence="1 2" key="1">
    <citation type="submission" date="2020-02" db="EMBL/GenBank/DDBJ databases">
        <title>Integrative conjugative elements (ICEs) and plasmids drive adaptation of Pseudomonas nitroreducens strain HBP1 to wastewater environment.</title>
        <authorList>
            <person name="Sentchilo V."/>
            <person name="Carraro N."/>
            <person name="Bertelli C."/>
            <person name="van der Meer J.R."/>
        </authorList>
    </citation>
    <scope>NUCLEOTIDE SEQUENCE [LARGE SCALE GENOMIC DNA]</scope>
    <source>
        <strain evidence="1 2">HBP1</strain>
        <plasmid evidence="2">ppnihbp1_1</plasmid>
    </source>
</reference>
<geneLocation type="plasmid" evidence="2">
    <name>ppnihbp1_1</name>
</geneLocation>
<organism evidence="1 2">
    <name type="scientific">Pseudomonas nitroreducens</name>
    <dbReference type="NCBI Taxonomy" id="46680"/>
    <lineage>
        <taxon>Bacteria</taxon>
        <taxon>Pseudomonadati</taxon>
        <taxon>Pseudomonadota</taxon>
        <taxon>Gammaproteobacteria</taxon>
        <taxon>Pseudomonadales</taxon>
        <taxon>Pseudomonadaceae</taxon>
        <taxon>Pseudomonas</taxon>
    </lineage>
</organism>
<evidence type="ECO:0000313" key="2">
    <source>
        <dbReference type="Proteomes" id="UP000501063"/>
    </source>
</evidence>
<dbReference type="EMBL" id="CP049142">
    <property type="protein sequence ID" value="QIE91598.1"/>
    <property type="molecule type" value="Genomic_DNA"/>
</dbReference>
<dbReference type="Proteomes" id="UP000501063">
    <property type="component" value="Plasmid pPniHBP1_1"/>
</dbReference>
<name>A0A6G6J8C3_PSENT</name>
<protein>
    <recommendedName>
        <fullName evidence="3">4Fe-4S ferredoxin-type domain-containing protein</fullName>
    </recommendedName>
</protein>
<sequence>MRWQLIEAVVLDKPVEGDPCNGCGLCCVAQVCDLGMALGDDRNCRALIQNEDFTFSCGLVVDPYRFLAEKDLEPWLAIDRMNGNNAGEDALKRMNAEALGAGRGCDADDEEAAQILDEAVRNWQLSLPLIEETPV</sequence>
<evidence type="ECO:0008006" key="3">
    <source>
        <dbReference type="Google" id="ProtNLM"/>
    </source>
</evidence>
<keyword evidence="1" id="KW-0614">Plasmid</keyword>
<dbReference type="KEGG" id="pnt:G5B91_35305"/>
<evidence type="ECO:0000313" key="1">
    <source>
        <dbReference type="EMBL" id="QIE91598.1"/>
    </source>
</evidence>
<proteinExistence type="predicted"/>
<accession>A0A6G6J8C3</accession>
<dbReference type="AlphaFoldDB" id="A0A6G6J8C3"/>
<gene>
    <name evidence="1" type="ORF">G5B91_35305</name>
</gene>